<accession>A0AAD3CPR6</accession>
<dbReference type="PANTHER" id="PTHR42912">
    <property type="entry name" value="METHYLTRANSFERASE"/>
    <property type="match status" value="1"/>
</dbReference>
<gene>
    <name evidence="2" type="ORF">CTEN210_06045</name>
</gene>
<reference evidence="2 3" key="1">
    <citation type="journal article" date="2021" name="Sci. Rep.">
        <title>The genome of the diatom Chaetoceros tenuissimus carries an ancient integrated fragment of an extant virus.</title>
        <authorList>
            <person name="Hongo Y."/>
            <person name="Kimura K."/>
            <person name="Takaki Y."/>
            <person name="Yoshida Y."/>
            <person name="Baba S."/>
            <person name="Kobayashi G."/>
            <person name="Nagasaki K."/>
            <person name="Hano T."/>
            <person name="Tomaru Y."/>
        </authorList>
    </citation>
    <scope>NUCLEOTIDE SEQUENCE [LARGE SCALE GENOMIC DNA]</scope>
    <source>
        <strain evidence="2 3">NIES-3715</strain>
    </source>
</reference>
<dbReference type="InterPro" id="IPR029063">
    <property type="entry name" value="SAM-dependent_MTases_sf"/>
</dbReference>
<keyword evidence="1" id="KW-1133">Transmembrane helix</keyword>
<dbReference type="EMBL" id="BLLK01000038">
    <property type="protein sequence ID" value="GFH49569.1"/>
    <property type="molecule type" value="Genomic_DNA"/>
</dbReference>
<organism evidence="2 3">
    <name type="scientific">Chaetoceros tenuissimus</name>
    <dbReference type="NCBI Taxonomy" id="426638"/>
    <lineage>
        <taxon>Eukaryota</taxon>
        <taxon>Sar</taxon>
        <taxon>Stramenopiles</taxon>
        <taxon>Ochrophyta</taxon>
        <taxon>Bacillariophyta</taxon>
        <taxon>Coscinodiscophyceae</taxon>
        <taxon>Chaetocerotophycidae</taxon>
        <taxon>Chaetocerotales</taxon>
        <taxon>Chaetocerotaceae</taxon>
        <taxon>Chaetoceros</taxon>
    </lineage>
</organism>
<dbReference type="Pfam" id="PF13489">
    <property type="entry name" value="Methyltransf_23"/>
    <property type="match status" value="1"/>
</dbReference>
<name>A0AAD3CPR6_9STRA</name>
<proteinExistence type="predicted"/>
<evidence type="ECO:0000256" key="1">
    <source>
        <dbReference type="SAM" id="Phobius"/>
    </source>
</evidence>
<protein>
    <recommendedName>
        <fullName evidence="4">Methyltransferase type 11 domain-containing protein</fullName>
    </recommendedName>
</protein>
<dbReference type="InterPro" id="IPR050508">
    <property type="entry name" value="Methyltransf_Superfamily"/>
</dbReference>
<dbReference type="SUPFAM" id="SSF53335">
    <property type="entry name" value="S-adenosyl-L-methionine-dependent methyltransferases"/>
    <property type="match status" value="1"/>
</dbReference>
<comment type="caution">
    <text evidence="2">The sequence shown here is derived from an EMBL/GenBank/DDBJ whole genome shotgun (WGS) entry which is preliminary data.</text>
</comment>
<keyword evidence="1" id="KW-0812">Transmembrane</keyword>
<dbReference type="Proteomes" id="UP001054902">
    <property type="component" value="Unassembled WGS sequence"/>
</dbReference>
<dbReference type="GO" id="GO:0008168">
    <property type="term" value="F:methyltransferase activity"/>
    <property type="evidence" value="ECO:0007669"/>
    <property type="project" value="TreeGrafter"/>
</dbReference>
<keyword evidence="3" id="KW-1185">Reference proteome</keyword>
<dbReference type="PANTHER" id="PTHR42912:SF80">
    <property type="entry name" value="METHYLTRANSFERASE DOMAIN-CONTAINING PROTEIN"/>
    <property type="match status" value="1"/>
</dbReference>
<evidence type="ECO:0000313" key="2">
    <source>
        <dbReference type="EMBL" id="GFH49569.1"/>
    </source>
</evidence>
<evidence type="ECO:0008006" key="4">
    <source>
        <dbReference type="Google" id="ProtNLM"/>
    </source>
</evidence>
<dbReference type="AlphaFoldDB" id="A0AAD3CPR6"/>
<feature type="transmembrane region" description="Helical" evidence="1">
    <location>
        <begin position="12"/>
        <end position="33"/>
    </location>
</feature>
<evidence type="ECO:0000313" key="3">
    <source>
        <dbReference type="Proteomes" id="UP001054902"/>
    </source>
</evidence>
<dbReference type="CDD" id="cd02440">
    <property type="entry name" value="AdoMet_MTases"/>
    <property type="match status" value="1"/>
</dbReference>
<dbReference type="Gene3D" id="3.40.50.150">
    <property type="entry name" value="Vaccinia Virus protein VP39"/>
    <property type="match status" value="1"/>
</dbReference>
<sequence length="323" mass="36750">MSVAGNKWVRRAGIASVAAASYGAIVYFTYSFMTVNVEKNKEAIQASFGTSQDYEKHPHSEGCNCYSAVLDPQRVKTFNKIAEVYDEQIGRDEKVMLLPLLRRALIWLNAKGKVLEVGAGTGRNLDYYSSSDVEEVVLTDVSEEMLLQARSKVKTHKYKDKFQLFVADATNMRKYYEPDSFDTIVDTFGLCSFDDPVAVLKELQRICKKDGKILLLEHGRSKSWDGLSKYLDKNAERHATNWGCVWNRDLDDIMKQAGLKIVDLQTWHFGTTYCVVCEPCEKVKKEMVETSDSTTTANDAVVTNKELEKNGIWNRWFKRGKIQ</sequence>
<keyword evidence="1" id="KW-0472">Membrane</keyword>